<sequence length="143" mass="16393">MTQSPRRNPPSLRPHRLGGPVPPPPELTPAERRAAAKAEREALMAAASAERDIRQRIRRALERARAEYRRRRGCPPDFHMNYVKALRGSGSWCGDEDPDWRLPHWMEGGYDPQDDRELWLARAEAEERTRAGGRQASGEHPWP</sequence>
<proteinExistence type="predicted"/>
<dbReference type="KEGG" id="cak:Caul_3169"/>
<accession>B0T2P5</accession>
<dbReference type="STRING" id="366602.Caul_3169"/>
<gene>
    <name evidence="2" type="ordered locus">Caul_3169</name>
</gene>
<feature type="region of interest" description="Disordered" evidence="1">
    <location>
        <begin position="1"/>
        <end position="36"/>
    </location>
</feature>
<evidence type="ECO:0000313" key="2">
    <source>
        <dbReference type="EMBL" id="ABZ72296.1"/>
    </source>
</evidence>
<protein>
    <submittedName>
        <fullName evidence="2">Uncharacterized protein</fullName>
    </submittedName>
</protein>
<feature type="region of interest" description="Disordered" evidence="1">
    <location>
        <begin position="124"/>
        <end position="143"/>
    </location>
</feature>
<name>B0T2P5_CAUSK</name>
<organism evidence="2">
    <name type="scientific">Caulobacter sp. (strain K31)</name>
    <dbReference type="NCBI Taxonomy" id="366602"/>
    <lineage>
        <taxon>Bacteria</taxon>
        <taxon>Pseudomonadati</taxon>
        <taxon>Pseudomonadota</taxon>
        <taxon>Alphaproteobacteria</taxon>
        <taxon>Caulobacterales</taxon>
        <taxon>Caulobacteraceae</taxon>
        <taxon>Caulobacter</taxon>
    </lineage>
</organism>
<dbReference type="EMBL" id="CP000927">
    <property type="protein sequence ID" value="ABZ72296.1"/>
    <property type="molecule type" value="Genomic_DNA"/>
</dbReference>
<evidence type="ECO:0000256" key="1">
    <source>
        <dbReference type="SAM" id="MobiDB-lite"/>
    </source>
</evidence>
<dbReference type="AlphaFoldDB" id="B0T2P5"/>
<dbReference type="HOGENOM" id="CLU_1802611_0_0_5"/>
<reference evidence="2" key="1">
    <citation type="submission" date="2008-01" db="EMBL/GenBank/DDBJ databases">
        <title>Complete sequence of chromosome of Caulobacter sp. K31.</title>
        <authorList>
            <consortium name="US DOE Joint Genome Institute"/>
            <person name="Copeland A."/>
            <person name="Lucas S."/>
            <person name="Lapidus A."/>
            <person name="Barry K."/>
            <person name="Glavina del Rio T."/>
            <person name="Dalin E."/>
            <person name="Tice H."/>
            <person name="Pitluck S."/>
            <person name="Bruce D."/>
            <person name="Goodwin L."/>
            <person name="Thompson L.S."/>
            <person name="Brettin T."/>
            <person name="Detter J.C."/>
            <person name="Han C."/>
            <person name="Schmutz J."/>
            <person name="Larimer F."/>
            <person name="Land M."/>
            <person name="Hauser L."/>
            <person name="Kyrpides N."/>
            <person name="Kim E."/>
            <person name="Stephens C."/>
            <person name="Richardson P."/>
        </authorList>
    </citation>
    <scope>NUCLEOTIDE SEQUENCE [LARGE SCALE GENOMIC DNA]</scope>
    <source>
        <strain evidence="2">K31</strain>
    </source>
</reference>